<organism evidence="1 2">
    <name type="scientific">Prorocentrum cordatum</name>
    <dbReference type="NCBI Taxonomy" id="2364126"/>
    <lineage>
        <taxon>Eukaryota</taxon>
        <taxon>Sar</taxon>
        <taxon>Alveolata</taxon>
        <taxon>Dinophyceae</taxon>
        <taxon>Prorocentrales</taxon>
        <taxon>Prorocentraceae</taxon>
        <taxon>Prorocentrum</taxon>
    </lineage>
</organism>
<gene>
    <name evidence="1" type="ORF">PCOR1329_LOCUS46652</name>
</gene>
<name>A0ABN9UC34_9DINO</name>
<dbReference type="EMBL" id="CAUYUJ010015615">
    <property type="protein sequence ID" value="CAK0856202.1"/>
    <property type="molecule type" value="Genomic_DNA"/>
</dbReference>
<feature type="non-terminal residue" evidence="1">
    <location>
        <position position="1"/>
    </location>
</feature>
<feature type="non-terminal residue" evidence="1">
    <location>
        <position position="114"/>
    </location>
</feature>
<evidence type="ECO:0000313" key="2">
    <source>
        <dbReference type="Proteomes" id="UP001189429"/>
    </source>
</evidence>
<keyword evidence="2" id="KW-1185">Reference proteome</keyword>
<proteinExistence type="predicted"/>
<evidence type="ECO:0000313" key="1">
    <source>
        <dbReference type="EMBL" id="CAK0856202.1"/>
    </source>
</evidence>
<sequence length="114" mass="12540">EQALAFSIPPKEVAKWRSSIEQVLQSGQLSPAGAAKLAGMLGRGASAVFGRGARVYLAPLFHWSTGGRALLNTRLRRALEWWLRFLAAAPQRHVPLRWRAKQRVLFYSDATGGG</sequence>
<reference evidence="1" key="1">
    <citation type="submission" date="2023-10" db="EMBL/GenBank/DDBJ databases">
        <authorList>
            <person name="Chen Y."/>
            <person name="Shah S."/>
            <person name="Dougan E. K."/>
            <person name="Thang M."/>
            <person name="Chan C."/>
        </authorList>
    </citation>
    <scope>NUCLEOTIDE SEQUENCE [LARGE SCALE GENOMIC DNA]</scope>
</reference>
<comment type="caution">
    <text evidence="1">The sequence shown here is derived from an EMBL/GenBank/DDBJ whole genome shotgun (WGS) entry which is preliminary data.</text>
</comment>
<dbReference type="Proteomes" id="UP001189429">
    <property type="component" value="Unassembled WGS sequence"/>
</dbReference>
<accession>A0ABN9UC34</accession>
<protein>
    <submittedName>
        <fullName evidence="1">Uncharacterized protein</fullName>
    </submittedName>
</protein>